<feature type="coiled-coil region" evidence="1">
    <location>
        <begin position="1"/>
        <end position="28"/>
    </location>
</feature>
<reference evidence="4 7" key="1">
    <citation type="submission" date="2019-11" db="EMBL/GenBank/DDBJ databases">
        <title>Whole-genome sequencing of Allorhizobium vitis.</title>
        <authorList>
            <person name="Gan H.M."/>
            <person name="Savka M.A."/>
        </authorList>
    </citation>
    <scope>NUCLEOTIDE SEQUENCE [LARGE SCALE GENOMIC DNA]</scope>
    <source>
        <strain evidence="4 7">AB4</strain>
    </source>
</reference>
<evidence type="ECO:0000313" key="2">
    <source>
        <dbReference type="EMBL" id="MBF2714223.1"/>
    </source>
</evidence>
<dbReference type="Proteomes" id="UP000477951">
    <property type="component" value="Unassembled WGS sequence"/>
</dbReference>
<dbReference type="EMBL" id="MBEV02000005">
    <property type="protein sequence ID" value="MUP05606.1"/>
    <property type="molecule type" value="Genomic_DNA"/>
</dbReference>
<accession>A0A1S2E017</accession>
<evidence type="ECO:0000313" key="6">
    <source>
        <dbReference type="EMBL" id="MVA56877.1"/>
    </source>
</evidence>
<reference evidence="8 9" key="2">
    <citation type="submission" date="2019-12" db="EMBL/GenBank/DDBJ databases">
        <title>Whole-genome sequencing of Allorhizobium vitis.</title>
        <authorList>
            <person name="Gan H.M."/>
            <person name="Szegedi E."/>
            <person name="Burr T."/>
            <person name="Savka M.A."/>
        </authorList>
    </citation>
    <scope>NUCLEOTIDE SEQUENCE [LARGE SCALE GENOMIC DNA]</scope>
    <source>
        <strain evidence="6 8">CG415</strain>
        <strain evidence="5 9">CG516</strain>
    </source>
</reference>
<comment type="caution">
    <text evidence="6">The sequence shown here is derived from an EMBL/GenBank/DDBJ whole genome shotgun (WGS) entry which is preliminary data.</text>
</comment>
<dbReference type="EMBL" id="WPHR01000046">
    <property type="protein sequence ID" value="MUZ76076.1"/>
    <property type="molecule type" value="Genomic_DNA"/>
</dbReference>
<gene>
    <name evidence="4" type="ORF">BBI04_012410</name>
    <name evidence="6" type="ORF">GOZ88_12270</name>
    <name evidence="5" type="ORF">GOZ90_25865</name>
    <name evidence="2" type="ORF">IEI95_008200</name>
    <name evidence="3" type="ORF">IEI95_008510</name>
</gene>
<reference evidence="2" key="3">
    <citation type="submission" date="2020-11" db="EMBL/GenBank/DDBJ databases">
        <title>Agrobacterium vitis strain K377 genome.</title>
        <authorList>
            <person name="Xi H."/>
        </authorList>
    </citation>
    <scope>NUCLEOTIDE SEQUENCE</scope>
    <source>
        <strain evidence="2">K377</strain>
        <plasmid evidence="3">unnamed3</plasmid>
    </source>
</reference>
<dbReference type="EMBL" id="WPHU01000004">
    <property type="protein sequence ID" value="MVA56877.1"/>
    <property type="molecule type" value="Genomic_DNA"/>
</dbReference>
<dbReference type="EMBL" id="JACXXJ020000003">
    <property type="protein sequence ID" value="MBF2714223.1"/>
    <property type="molecule type" value="Genomic_DNA"/>
</dbReference>
<evidence type="ECO:0000313" key="3">
    <source>
        <dbReference type="EMBL" id="MBF2714280.1"/>
    </source>
</evidence>
<evidence type="ECO:0000313" key="7">
    <source>
        <dbReference type="Proteomes" id="UP000175993"/>
    </source>
</evidence>
<protein>
    <submittedName>
        <fullName evidence="6">Uncharacterized protein</fullName>
    </submittedName>
</protein>
<sequence>MNTADIAIQNARQEISKIRAAREVHMAQRLEMQRKAEAMIRRPPTYMVRKYGGQQLTLNIGAGHANKAN</sequence>
<geneLocation type="plasmid" evidence="3">
    <name>unnamed3</name>
</geneLocation>
<dbReference type="Proteomes" id="UP000175993">
    <property type="component" value="Unassembled WGS sequence"/>
</dbReference>
<evidence type="ECO:0000313" key="8">
    <source>
        <dbReference type="Proteomes" id="UP000440716"/>
    </source>
</evidence>
<proteinExistence type="predicted"/>
<dbReference type="AlphaFoldDB" id="A0A1S2E017"/>
<dbReference type="Proteomes" id="UP000655037">
    <property type="component" value="Unassembled WGS sequence"/>
</dbReference>
<dbReference type="RefSeq" id="WP_070165788.1">
    <property type="nucleotide sequence ID" value="NZ_CP118261.1"/>
</dbReference>
<evidence type="ECO:0000313" key="5">
    <source>
        <dbReference type="EMBL" id="MUZ76076.1"/>
    </source>
</evidence>
<dbReference type="Proteomes" id="UP000440716">
    <property type="component" value="Unassembled WGS sequence"/>
</dbReference>
<dbReference type="EMBL" id="JACXXJ020000004">
    <property type="protein sequence ID" value="MBF2714280.1"/>
    <property type="molecule type" value="Genomic_DNA"/>
</dbReference>
<evidence type="ECO:0000313" key="4">
    <source>
        <dbReference type="EMBL" id="MUP05606.1"/>
    </source>
</evidence>
<evidence type="ECO:0000256" key="1">
    <source>
        <dbReference type="SAM" id="Coils"/>
    </source>
</evidence>
<keyword evidence="3" id="KW-0614">Plasmid</keyword>
<keyword evidence="1" id="KW-0175">Coiled coil</keyword>
<name>A0A1S2E017_AGRVI</name>
<organism evidence="6 8">
    <name type="scientific">Agrobacterium vitis</name>
    <name type="common">Rhizobium vitis</name>
    <dbReference type="NCBI Taxonomy" id="373"/>
    <lineage>
        <taxon>Bacteria</taxon>
        <taxon>Pseudomonadati</taxon>
        <taxon>Pseudomonadota</taxon>
        <taxon>Alphaproteobacteria</taxon>
        <taxon>Hyphomicrobiales</taxon>
        <taxon>Rhizobiaceae</taxon>
        <taxon>Rhizobium/Agrobacterium group</taxon>
        <taxon>Agrobacterium</taxon>
    </lineage>
</organism>
<dbReference type="OrthoDB" id="8452614at2"/>
<evidence type="ECO:0000313" key="9">
    <source>
        <dbReference type="Proteomes" id="UP000477951"/>
    </source>
</evidence>